<reference evidence="1 2" key="1">
    <citation type="submission" date="2017-05" db="EMBL/GenBank/DDBJ databases">
        <authorList>
            <person name="Varghese N."/>
            <person name="Submissions S."/>
        </authorList>
    </citation>
    <scope>NUCLEOTIDE SEQUENCE [LARGE SCALE GENOMIC DNA]</scope>
    <source>
        <strain evidence="1 2">DSM 29734</strain>
    </source>
</reference>
<evidence type="ECO:0000313" key="2">
    <source>
        <dbReference type="Proteomes" id="UP001157961"/>
    </source>
</evidence>
<name>A0ABY1NS37_9RHOB</name>
<proteinExistence type="predicted"/>
<accession>A0ABY1NS37</accession>
<dbReference type="Pfam" id="PF05159">
    <property type="entry name" value="Capsule_synth"/>
    <property type="match status" value="1"/>
</dbReference>
<sequence>MAKLLCDVRGTYRLEFLREIEKQSNGEIEISLVVGDRGADLFSRPINTMKRDWRHERLRKHHMQDTVHQSANLDLLSSNEFHDMATMAIDHFQRVSENYNYNAHNLDNLQDYLDYYYMLTDVIAQRMIEEEITHVVFFMTPHLGYDTVLYQVAKSLGIKTLVMNQQSLFNDRFFSSGAIDDYGVFDPSASDAPAIPLEHGKLPDLFFMDGDWQKPGATGKLNAKAVGSFLKYVLRREPVLLLKPHRLYTLLKRVSDVYGSLPDWRDPFAHYFHKNALAYYEHLAEFDRGTVDYEQKYVYVPLHNQPEMSASTLGGRYRDQLLMIEAIARSIPDDWQVYVKENPRQGLFARGPFFFHRLSRIPNVKMLPSFADSAALVANAQVVGTVAGTAGWEGLLSGVPAVVFGGAWYRSLPGVTPYQEGLNFAQIAAQGVDHAALEKAYGALVDRSHEGAIDGLFFDKIDGFNSAENAALVAKSVTKIIQGDVPTTYGKL</sequence>
<dbReference type="RefSeq" id="WP_283425554.1">
    <property type="nucleotide sequence ID" value="NZ_FXTY01000003.1"/>
</dbReference>
<gene>
    <name evidence="1" type="ORF">SAMN06265373_10388</name>
</gene>
<comment type="caution">
    <text evidence="1">The sequence shown here is derived from an EMBL/GenBank/DDBJ whole genome shotgun (WGS) entry which is preliminary data.</text>
</comment>
<organism evidence="1 2">
    <name type="scientific">Shimia sagamensis</name>
    <dbReference type="NCBI Taxonomy" id="1566352"/>
    <lineage>
        <taxon>Bacteria</taxon>
        <taxon>Pseudomonadati</taxon>
        <taxon>Pseudomonadota</taxon>
        <taxon>Alphaproteobacteria</taxon>
        <taxon>Rhodobacterales</taxon>
        <taxon>Roseobacteraceae</taxon>
    </lineage>
</organism>
<dbReference type="InterPro" id="IPR007833">
    <property type="entry name" value="Capsule_polysaccharide_synth"/>
</dbReference>
<keyword evidence="2" id="KW-1185">Reference proteome</keyword>
<dbReference type="Proteomes" id="UP001157961">
    <property type="component" value="Unassembled WGS sequence"/>
</dbReference>
<protein>
    <submittedName>
        <fullName evidence="1">Capsule polysaccharide biosynthesis protein</fullName>
    </submittedName>
</protein>
<dbReference type="EMBL" id="FXTY01000003">
    <property type="protein sequence ID" value="SMP16837.1"/>
    <property type="molecule type" value="Genomic_DNA"/>
</dbReference>
<evidence type="ECO:0000313" key="1">
    <source>
        <dbReference type="EMBL" id="SMP16837.1"/>
    </source>
</evidence>